<feature type="non-terminal residue" evidence="1">
    <location>
        <position position="1"/>
    </location>
</feature>
<comment type="caution">
    <text evidence="1">The sequence shown here is derived from an EMBL/GenBank/DDBJ whole genome shotgun (WGS) entry which is preliminary data.</text>
</comment>
<organism evidence="1 2">
    <name type="scientific">Apolygus lucorum</name>
    <name type="common">Small green plant bug</name>
    <name type="synonym">Lygocoris lucorum</name>
    <dbReference type="NCBI Taxonomy" id="248454"/>
    <lineage>
        <taxon>Eukaryota</taxon>
        <taxon>Metazoa</taxon>
        <taxon>Ecdysozoa</taxon>
        <taxon>Arthropoda</taxon>
        <taxon>Hexapoda</taxon>
        <taxon>Insecta</taxon>
        <taxon>Pterygota</taxon>
        <taxon>Neoptera</taxon>
        <taxon>Paraneoptera</taxon>
        <taxon>Hemiptera</taxon>
        <taxon>Heteroptera</taxon>
        <taxon>Panheteroptera</taxon>
        <taxon>Cimicomorpha</taxon>
        <taxon>Miridae</taxon>
        <taxon>Mirini</taxon>
        <taxon>Apolygus</taxon>
    </lineage>
</organism>
<dbReference type="EMBL" id="WIXP02000155">
    <property type="protein sequence ID" value="KAF6197309.1"/>
    <property type="molecule type" value="Genomic_DNA"/>
</dbReference>
<reference evidence="1" key="1">
    <citation type="journal article" date="2021" name="Mol. Ecol. Resour.">
        <title>Apolygus lucorum genome provides insights into omnivorousness and mesophyll feeding.</title>
        <authorList>
            <person name="Liu Y."/>
            <person name="Liu H."/>
            <person name="Wang H."/>
            <person name="Huang T."/>
            <person name="Liu B."/>
            <person name="Yang B."/>
            <person name="Yin L."/>
            <person name="Li B."/>
            <person name="Zhang Y."/>
            <person name="Zhang S."/>
            <person name="Jiang F."/>
            <person name="Zhang X."/>
            <person name="Ren Y."/>
            <person name="Wang B."/>
            <person name="Wang S."/>
            <person name="Lu Y."/>
            <person name="Wu K."/>
            <person name="Fan W."/>
            <person name="Wang G."/>
        </authorList>
    </citation>
    <scope>NUCLEOTIDE SEQUENCE</scope>
    <source>
        <strain evidence="1">12Hb</strain>
    </source>
</reference>
<protein>
    <submittedName>
        <fullName evidence="1">Uncharacterized protein</fullName>
    </submittedName>
</protein>
<evidence type="ECO:0000313" key="2">
    <source>
        <dbReference type="Proteomes" id="UP000466442"/>
    </source>
</evidence>
<sequence>ECRFAEIPTYIERLDDTVPLQECRFAEIPTYIERLDDTVPLQVTG</sequence>
<gene>
    <name evidence="1" type="ORF">GE061_020335</name>
</gene>
<accession>A0A8S9WLY2</accession>
<dbReference type="Proteomes" id="UP000466442">
    <property type="component" value="Unassembled WGS sequence"/>
</dbReference>
<dbReference type="AlphaFoldDB" id="A0A8S9WLY2"/>
<evidence type="ECO:0000313" key="1">
    <source>
        <dbReference type="EMBL" id="KAF6197309.1"/>
    </source>
</evidence>
<proteinExistence type="predicted"/>
<name>A0A8S9WLY2_APOLU</name>
<keyword evidence="2" id="KW-1185">Reference proteome</keyword>